<comment type="similarity">
    <text evidence="1">Belongs to the CinA family.</text>
</comment>
<dbReference type="InterPro" id="IPR036425">
    <property type="entry name" value="MoaB/Mog-like_dom_sf"/>
</dbReference>
<dbReference type="SUPFAM" id="SSF53218">
    <property type="entry name" value="Molybdenum cofactor biosynthesis proteins"/>
    <property type="match status" value="1"/>
</dbReference>
<protein>
    <recommendedName>
        <fullName evidence="1">CinA-like protein</fullName>
    </recommendedName>
</protein>
<dbReference type="PANTHER" id="PTHR13939:SF0">
    <property type="entry name" value="NMN AMIDOHYDROLASE-LIKE PROTEIN YFAY"/>
    <property type="match status" value="1"/>
</dbReference>
<dbReference type="Pfam" id="PF00994">
    <property type="entry name" value="MoCF_biosynth"/>
    <property type="match status" value="1"/>
</dbReference>
<dbReference type="PIRSF" id="PIRSF006728">
    <property type="entry name" value="CinA"/>
    <property type="match status" value="1"/>
</dbReference>
<evidence type="ECO:0000256" key="1">
    <source>
        <dbReference type="HAMAP-Rule" id="MF_00226"/>
    </source>
</evidence>
<dbReference type="Gene3D" id="3.90.950.20">
    <property type="entry name" value="CinA-like"/>
    <property type="match status" value="1"/>
</dbReference>
<gene>
    <name evidence="3" type="ORF">A2557_04835</name>
</gene>
<accession>A0A1F6GUR1</accession>
<organism evidence="3 4">
    <name type="scientific">Candidatus Lambdaproteobacteria bacterium RIFOXYD2_FULL_56_26</name>
    <dbReference type="NCBI Taxonomy" id="1817773"/>
    <lineage>
        <taxon>Bacteria</taxon>
        <taxon>Pseudomonadati</taxon>
        <taxon>Pseudomonadota</taxon>
        <taxon>Candidatus Lambdaproteobacteria</taxon>
    </lineage>
</organism>
<dbReference type="Pfam" id="PF02464">
    <property type="entry name" value="CinA"/>
    <property type="match status" value="1"/>
</dbReference>
<comment type="caution">
    <text evidence="3">The sequence shown here is derived from an EMBL/GenBank/DDBJ whole genome shotgun (WGS) entry which is preliminary data.</text>
</comment>
<reference evidence="3 4" key="1">
    <citation type="journal article" date="2016" name="Nat. Commun.">
        <title>Thousands of microbial genomes shed light on interconnected biogeochemical processes in an aquifer system.</title>
        <authorList>
            <person name="Anantharaman K."/>
            <person name="Brown C.T."/>
            <person name="Hug L.A."/>
            <person name="Sharon I."/>
            <person name="Castelle C.J."/>
            <person name="Probst A.J."/>
            <person name="Thomas B.C."/>
            <person name="Singh A."/>
            <person name="Wilkins M.J."/>
            <person name="Karaoz U."/>
            <person name="Brodie E.L."/>
            <person name="Williams K.H."/>
            <person name="Hubbard S.S."/>
            <person name="Banfield J.F."/>
        </authorList>
    </citation>
    <scope>NUCLEOTIDE SEQUENCE [LARGE SCALE GENOMIC DNA]</scope>
</reference>
<evidence type="ECO:0000313" key="3">
    <source>
        <dbReference type="EMBL" id="OGH01905.1"/>
    </source>
</evidence>
<proteinExistence type="inferred from homology"/>
<dbReference type="PANTHER" id="PTHR13939">
    <property type="entry name" value="NICOTINAMIDE-NUCLEOTIDE AMIDOHYDROLASE PNCC"/>
    <property type="match status" value="1"/>
</dbReference>
<feature type="domain" description="MoaB/Mog" evidence="2">
    <location>
        <begin position="11"/>
        <end position="178"/>
    </location>
</feature>
<dbReference type="AlphaFoldDB" id="A0A1F6GUR1"/>
<dbReference type="InterPro" id="IPR050101">
    <property type="entry name" value="CinA"/>
</dbReference>
<dbReference type="EMBL" id="MFNF01000027">
    <property type="protein sequence ID" value="OGH01905.1"/>
    <property type="molecule type" value="Genomic_DNA"/>
</dbReference>
<dbReference type="InterPro" id="IPR008136">
    <property type="entry name" value="CinA_C"/>
</dbReference>
<dbReference type="HAMAP" id="MF_00226_B">
    <property type="entry name" value="CinA_B"/>
    <property type="match status" value="1"/>
</dbReference>
<dbReference type="Gene3D" id="3.40.980.10">
    <property type="entry name" value="MoaB/Mog-like domain"/>
    <property type="match status" value="1"/>
</dbReference>
<dbReference type="Proteomes" id="UP000177583">
    <property type="component" value="Unassembled WGS sequence"/>
</dbReference>
<dbReference type="CDD" id="cd00885">
    <property type="entry name" value="cinA"/>
    <property type="match status" value="1"/>
</dbReference>
<dbReference type="InterPro" id="IPR008135">
    <property type="entry name" value="Competence-induced_CinA"/>
</dbReference>
<sequence>MPQAPDKRYLALLITGDEVLGADITDSNSTLITKTLGEVGLTPKTRRVVGDDLAGLVEAITELHQRTEFVVINGGLGSTVDDLTNQAVSLALGVPLEENSAAQALLQSRSSKTALGGQSIFYKQCLLPQGAVTFHNPVGSALGYALETDGRWVIATPGPPRELEGMLRESILPWFAGHFPAQAQTKLYRFLVLSHGESRLEALILKHFSALAPNPFERLKLGFRAVAPFTEVKVWVEPQDRALGEQTQKALLALLADSCFSQGPELPSLVSEMLRVRKQTLCLAESCTGGLLSSMLTSLAGASEVFNAGVVSYAYEAKEEFLGVRHESLVTQGAVSEVVALEMLQGVIKNGRSDLGIAITGIAGPTGGLPNKPVGTVFVAVGSKDRQYCRRLVVVRERTLFQRFVALTALDLLRRFLLELDLQAPYYYDDLSKSRLKLE</sequence>
<dbReference type="InterPro" id="IPR001453">
    <property type="entry name" value="MoaB/Mog_dom"/>
</dbReference>
<dbReference type="SUPFAM" id="SSF142433">
    <property type="entry name" value="CinA-like"/>
    <property type="match status" value="1"/>
</dbReference>
<dbReference type="InterPro" id="IPR036653">
    <property type="entry name" value="CinA-like_C"/>
</dbReference>
<dbReference type="NCBIfam" id="TIGR00199">
    <property type="entry name" value="PncC_domain"/>
    <property type="match status" value="1"/>
</dbReference>
<evidence type="ECO:0000259" key="2">
    <source>
        <dbReference type="SMART" id="SM00852"/>
    </source>
</evidence>
<evidence type="ECO:0000313" key="4">
    <source>
        <dbReference type="Proteomes" id="UP000177583"/>
    </source>
</evidence>
<name>A0A1F6GUR1_9PROT</name>
<dbReference type="SMART" id="SM00852">
    <property type="entry name" value="MoCF_biosynth"/>
    <property type="match status" value="1"/>
</dbReference>